<dbReference type="SMART" id="SM00478">
    <property type="entry name" value="ENDO3c"/>
    <property type="match status" value="1"/>
</dbReference>
<dbReference type="GO" id="GO:0006289">
    <property type="term" value="P:nucleotide-excision repair"/>
    <property type="evidence" value="ECO:0007669"/>
    <property type="project" value="InterPro"/>
</dbReference>
<dbReference type="AlphaFoldDB" id="A0A645CE04"/>
<evidence type="ECO:0000256" key="5">
    <source>
        <dbReference type="ARBA" id="ARBA00023204"/>
    </source>
</evidence>
<comment type="similarity">
    <text evidence="1">Belongs to the type-1 OGG1 family.</text>
</comment>
<keyword evidence="4" id="KW-0378">Hydrolase</keyword>
<feature type="domain" description="HhH-GPD" evidence="10">
    <location>
        <begin position="52"/>
        <end position="201"/>
    </location>
</feature>
<keyword evidence="7" id="KW-0511">Multifunctional enzyme</keyword>
<dbReference type="Gene3D" id="1.10.1670.10">
    <property type="entry name" value="Helix-hairpin-Helix base-excision DNA repair enzymes (C-terminal)"/>
    <property type="match status" value="1"/>
</dbReference>
<evidence type="ECO:0000256" key="4">
    <source>
        <dbReference type="ARBA" id="ARBA00022801"/>
    </source>
</evidence>
<dbReference type="SUPFAM" id="SSF55945">
    <property type="entry name" value="TATA-box binding protein-like"/>
    <property type="match status" value="1"/>
</dbReference>
<keyword evidence="8" id="KW-0326">Glycosidase</keyword>
<reference evidence="11" key="1">
    <citation type="submission" date="2019-08" db="EMBL/GenBank/DDBJ databases">
        <authorList>
            <person name="Kucharzyk K."/>
            <person name="Murdoch R.W."/>
            <person name="Higgins S."/>
            <person name="Loffler F."/>
        </authorList>
    </citation>
    <scope>NUCLEOTIDE SEQUENCE</scope>
</reference>
<dbReference type="CDD" id="cd00056">
    <property type="entry name" value="ENDO3c"/>
    <property type="match status" value="1"/>
</dbReference>
<proteinExistence type="inferred from homology"/>
<dbReference type="Gene3D" id="3.30.310.260">
    <property type="match status" value="1"/>
</dbReference>
<accession>A0A645CE04</accession>
<evidence type="ECO:0000259" key="10">
    <source>
        <dbReference type="SMART" id="SM00478"/>
    </source>
</evidence>
<evidence type="ECO:0000313" key="11">
    <source>
        <dbReference type="EMBL" id="MPM75216.1"/>
    </source>
</evidence>
<dbReference type="EC" id="4.2.99.18" evidence="2"/>
<dbReference type="Gene3D" id="1.10.340.30">
    <property type="entry name" value="Hypothetical protein, domain 2"/>
    <property type="match status" value="1"/>
</dbReference>
<dbReference type="PANTHER" id="PTHR10242">
    <property type="entry name" value="8-OXOGUANINE DNA GLYCOSYLASE"/>
    <property type="match status" value="1"/>
</dbReference>
<dbReference type="InterPro" id="IPR012904">
    <property type="entry name" value="OGG_N"/>
</dbReference>
<organism evidence="11">
    <name type="scientific">bioreactor metagenome</name>
    <dbReference type="NCBI Taxonomy" id="1076179"/>
    <lineage>
        <taxon>unclassified sequences</taxon>
        <taxon>metagenomes</taxon>
        <taxon>ecological metagenomes</taxon>
    </lineage>
</organism>
<dbReference type="InterPro" id="IPR003265">
    <property type="entry name" value="HhH-GPD_domain"/>
</dbReference>
<dbReference type="GO" id="GO:0003684">
    <property type="term" value="F:damaged DNA binding"/>
    <property type="evidence" value="ECO:0007669"/>
    <property type="project" value="InterPro"/>
</dbReference>
<dbReference type="EMBL" id="VSSQ01026479">
    <property type="protein sequence ID" value="MPM75216.1"/>
    <property type="molecule type" value="Genomic_DNA"/>
</dbReference>
<keyword evidence="6" id="KW-0456">Lyase</keyword>
<dbReference type="Pfam" id="PF00730">
    <property type="entry name" value="HhH-GPD"/>
    <property type="match status" value="1"/>
</dbReference>
<comment type="caution">
    <text evidence="11">The sequence shown here is derived from an EMBL/GenBank/DDBJ whole genome shotgun (WGS) entry which is preliminary data.</text>
</comment>
<evidence type="ECO:0000256" key="3">
    <source>
        <dbReference type="ARBA" id="ARBA00022763"/>
    </source>
</evidence>
<name>A0A645CE04_9ZZZZ</name>
<keyword evidence="3" id="KW-0227">DNA damage</keyword>
<gene>
    <name evidence="11" type="ORF">SDC9_122207</name>
</gene>
<keyword evidence="5" id="KW-0234">DNA repair</keyword>
<dbReference type="GO" id="GO:0140078">
    <property type="term" value="F:class I DNA-(apurinic or apyrimidinic site) endonuclease activity"/>
    <property type="evidence" value="ECO:0007669"/>
    <property type="project" value="UniProtKB-EC"/>
</dbReference>
<dbReference type="InterPro" id="IPR023170">
    <property type="entry name" value="HhH_base_excis_C"/>
</dbReference>
<dbReference type="PANTHER" id="PTHR10242:SF2">
    <property type="entry name" value="N-GLYCOSYLASE_DNA LYASE"/>
    <property type="match status" value="1"/>
</dbReference>
<dbReference type="InterPro" id="IPR011257">
    <property type="entry name" value="DNA_glycosylase"/>
</dbReference>
<comment type="catalytic activity">
    <reaction evidence="9">
        <text>2'-deoxyribonucleotide-(2'-deoxyribose 5'-phosphate)-2'-deoxyribonucleotide-DNA = a 3'-end 2'-deoxyribonucleotide-(2,3-dehydro-2,3-deoxyribose 5'-phosphate)-DNA + a 5'-end 5'-phospho-2'-deoxyribonucleoside-DNA + H(+)</text>
        <dbReference type="Rhea" id="RHEA:66592"/>
        <dbReference type="Rhea" id="RHEA-COMP:13180"/>
        <dbReference type="Rhea" id="RHEA-COMP:16897"/>
        <dbReference type="Rhea" id="RHEA-COMP:17067"/>
        <dbReference type="ChEBI" id="CHEBI:15378"/>
        <dbReference type="ChEBI" id="CHEBI:136412"/>
        <dbReference type="ChEBI" id="CHEBI:157695"/>
        <dbReference type="ChEBI" id="CHEBI:167181"/>
        <dbReference type="EC" id="4.2.99.18"/>
    </reaction>
</comment>
<evidence type="ECO:0000256" key="6">
    <source>
        <dbReference type="ARBA" id="ARBA00023239"/>
    </source>
</evidence>
<evidence type="ECO:0000256" key="1">
    <source>
        <dbReference type="ARBA" id="ARBA00010679"/>
    </source>
</evidence>
<evidence type="ECO:0000256" key="7">
    <source>
        <dbReference type="ARBA" id="ARBA00023268"/>
    </source>
</evidence>
<evidence type="ECO:0000256" key="2">
    <source>
        <dbReference type="ARBA" id="ARBA00012720"/>
    </source>
</evidence>
<dbReference type="GO" id="GO:0008534">
    <property type="term" value="F:oxidized purine nucleobase lesion DNA N-glycosylase activity"/>
    <property type="evidence" value="ECO:0007669"/>
    <property type="project" value="InterPro"/>
</dbReference>
<dbReference type="InterPro" id="IPR052054">
    <property type="entry name" value="Oxidative_DNA_repair_enzyme"/>
</dbReference>
<evidence type="ECO:0000256" key="9">
    <source>
        <dbReference type="ARBA" id="ARBA00044632"/>
    </source>
</evidence>
<evidence type="ECO:0000256" key="8">
    <source>
        <dbReference type="ARBA" id="ARBA00023295"/>
    </source>
</evidence>
<dbReference type="Pfam" id="PF07934">
    <property type="entry name" value="OGG_N"/>
    <property type="match status" value="1"/>
</dbReference>
<dbReference type="GO" id="GO:0006284">
    <property type="term" value="P:base-excision repair"/>
    <property type="evidence" value="ECO:0007669"/>
    <property type="project" value="InterPro"/>
</dbReference>
<dbReference type="SUPFAM" id="SSF48150">
    <property type="entry name" value="DNA-glycosylase"/>
    <property type="match status" value="1"/>
</dbReference>
<sequence>MIWKDYFDLERDYKAIVRSFDEDAYLSEAVKAYYGVRILNQDPWEALCSFIISQNNNIPRIKGIISRLCETFGEEIDENCYTFPSSKKLSGLTAEDLSSIRAGFRAKYIIDAAQKVQSKEIDIYGLSNLPLKAAQDALIKIKGVGPKVADCALLYGCKHYDAFPLDVWMKRVLSELYGENLPNCNQKYLGIAQQYLFHWRRNLDSIEIVQAKK</sequence>
<protein>
    <recommendedName>
        <fullName evidence="2">DNA-(apurinic or apyrimidinic site) lyase</fullName>
        <ecNumber evidence="2">4.2.99.18</ecNumber>
    </recommendedName>
</protein>